<dbReference type="EMBL" id="AUZZ01006620">
    <property type="protein sequence ID" value="EQD45751.1"/>
    <property type="molecule type" value="Genomic_DNA"/>
</dbReference>
<evidence type="ECO:0000256" key="3">
    <source>
        <dbReference type="SAM" id="MobiDB-lite"/>
    </source>
</evidence>
<dbReference type="PROSITE" id="PS00211">
    <property type="entry name" value="ABC_TRANSPORTER_1"/>
    <property type="match status" value="1"/>
</dbReference>
<dbReference type="Gene3D" id="1.10.287.380">
    <property type="entry name" value="Valyl-tRNA synthetase, C-terminal domain"/>
    <property type="match status" value="1"/>
</dbReference>
<reference evidence="5" key="2">
    <citation type="journal article" date="2014" name="ISME J.">
        <title>Microbial stratification in low pH oxic and suboxic macroscopic growths along an acid mine drainage.</title>
        <authorList>
            <person name="Mendez-Garcia C."/>
            <person name="Mesa V."/>
            <person name="Sprenger R.R."/>
            <person name="Richter M."/>
            <person name="Diez M.S."/>
            <person name="Solano J."/>
            <person name="Bargiela R."/>
            <person name="Golyshina O.V."/>
            <person name="Manteca A."/>
            <person name="Ramos J.L."/>
            <person name="Gallego J.R."/>
            <person name="Llorente I."/>
            <person name="Martins Dos Santos V.A."/>
            <person name="Jensen O.N."/>
            <person name="Pelaez A.I."/>
            <person name="Sanchez J."/>
            <person name="Ferrer M."/>
        </authorList>
    </citation>
    <scope>NUCLEOTIDE SEQUENCE</scope>
</reference>
<dbReference type="InterPro" id="IPR027417">
    <property type="entry name" value="P-loop_NTPase"/>
</dbReference>
<keyword evidence="2" id="KW-0067">ATP-binding</keyword>
<dbReference type="GO" id="GO:0016887">
    <property type="term" value="F:ATP hydrolysis activity"/>
    <property type="evidence" value="ECO:0007669"/>
    <property type="project" value="InterPro"/>
</dbReference>
<evidence type="ECO:0000259" key="4">
    <source>
        <dbReference type="PROSITE" id="PS50893"/>
    </source>
</evidence>
<dbReference type="AlphaFoldDB" id="T0ZCJ4"/>
<dbReference type="InterPro" id="IPR003439">
    <property type="entry name" value="ABC_transporter-like_ATP-bd"/>
</dbReference>
<feature type="non-terminal residue" evidence="5">
    <location>
        <position position="1"/>
    </location>
</feature>
<comment type="caution">
    <text evidence="5">The sequence shown here is derived from an EMBL/GenBank/DDBJ whole genome shotgun (WGS) entry which is preliminary data.</text>
</comment>
<accession>T0ZCJ4</accession>
<dbReference type="PANTHER" id="PTHR42855:SF1">
    <property type="entry name" value="ABC TRANSPORTER DOMAIN-CONTAINING PROTEIN"/>
    <property type="match status" value="1"/>
</dbReference>
<dbReference type="InterPro" id="IPR037118">
    <property type="entry name" value="Val-tRNA_synth_C_sf"/>
</dbReference>
<proteinExistence type="predicted"/>
<dbReference type="InterPro" id="IPR003593">
    <property type="entry name" value="AAA+_ATPase"/>
</dbReference>
<dbReference type="FunFam" id="3.40.50.300:FF:000309">
    <property type="entry name" value="ABC transporter ATP-binding protein"/>
    <property type="match status" value="1"/>
</dbReference>
<dbReference type="Pfam" id="PF00005">
    <property type="entry name" value="ABC_tran"/>
    <property type="match status" value="1"/>
</dbReference>
<dbReference type="CDD" id="cd03221">
    <property type="entry name" value="ABCF_EF-3"/>
    <property type="match status" value="1"/>
</dbReference>
<dbReference type="GO" id="GO:0003677">
    <property type="term" value="F:DNA binding"/>
    <property type="evidence" value="ECO:0007669"/>
    <property type="project" value="InterPro"/>
</dbReference>
<name>T0ZCJ4_9ZZZZ</name>
<feature type="region of interest" description="Disordered" evidence="3">
    <location>
        <begin position="260"/>
        <end position="289"/>
    </location>
</feature>
<dbReference type="InterPro" id="IPR017871">
    <property type="entry name" value="ABC_transporter-like_CS"/>
</dbReference>
<dbReference type="SUPFAM" id="SSF52540">
    <property type="entry name" value="P-loop containing nucleoside triphosphate hydrolases"/>
    <property type="match status" value="1"/>
</dbReference>
<gene>
    <name evidence="5" type="ORF">B2A_09163</name>
</gene>
<evidence type="ECO:0000256" key="2">
    <source>
        <dbReference type="ARBA" id="ARBA00022840"/>
    </source>
</evidence>
<evidence type="ECO:0000256" key="1">
    <source>
        <dbReference type="ARBA" id="ARBA00022741"/>
    </source>
</evidence>
<dbReference type="InterPro" id="IPR032524">
    <property type="entry name" value="ABC_tran_C"/>
</dbReference>
<dbReference type="Pfam" id="PF16326">
    <property type="entry name" value="ABC_tran_CTD"/>
    <property type="match status" value="1"/>
</dbReference>
<feature type="domain" description="ABC transporter" evidence="4">
    <location>
        <begin position="53"/>
        <end position="270"/>
    </location>
</feature>
<feature type="non-terminal residue" evidence="5">
    <location>
        <position position="368"/>
    </location>
</feature>
<evidence type="ECO:0000313" key="5">
    <source>
        <dbReference type="EMBL" id="EQD45751.1"/>
    </source>
</evidence>
<reference evidence="5" key="1">
    <citation type="submission" date="2013-08" db="EMBL/GenBank/DDBJ databases">
        <authorList>
            <person name="Mendez C."/>
            <person name="Richter M."/>
            <person name="Ferrer M."/>
            <person name="Sanchez J."/>
        </authorList>
    </citation>
    <scope>NUCLEOTIDE SEQUENCE</scope>
</reference>
<keyword evidence="1" id="KW-0547">Nucleotide-binding</keyword>
<protein>
    <submittedName>
        <fullName evidence="5">ATPase component of ABC transporter</fullName>
    </submittedName>
</protein>
<dbReference type="GO" id="GO:0005524">
    <property type="term" value="F:ATP binding"/>
    <property type="evidence" value="ECO:0007669"/>
    <property type="project" value="UniProtKB-KW"/>
</dbReference>
<sequence>VWIRKGVEARRTRNEGRVRRLEQLRQQRTERRERIGRLKLALDAGERSGHLVAELIGVGQTFSARTLIEDFSTRILRGDRVGFIGPNGAGKSTLLRIILGTHTPERGSVRLGTNLQIAYFDQMREQLDPRATVAEAISPGTDWITVGGERKHVVTYLDDFLFPPHRARSPVEMLSGGERNRLLLARLFARPANLLVLDEPTNDLDIDSLELLEQHLQDYPGTLLLVSHDRRFLDNIVTQTIAAEGGGRWRTYVGGYSDWLRQRPPPRPQTPAVARTDLEPVPGKRTPKPARLGYMAERELAALPAQIEALEHEQIEIGARMSQPDYRAQGPERARSDGQRLEDIEAQLQRLYERWEALEARARGVAHD</sequence>
<dbReference type="PANTHER" id="PTHR42855">
    <property type="entry name" value="ABC TRANSPORTER ATP-BINDING SUBUNIT"/>
    <property type="match status" value="1"/>
</dbReference>
<dbReference type="InterPro" id="IPR051309">
    <property type="entry name" value="ABCF_ATPase"/>
</dbReference>
<organism evidence="5">
    <name type="scientific">mine drainage metagenome</name>
    <dbReference type="NCBI Taxonomy" id="410659"/>
    <lineage>
        <taxon>unclassified sequences</taxon>
        <taxon>metagenomes</taxon>
        <taxon>ecological metagenomes</taxon>
    </lineage>
</organism>
<dbReference type="PROSITE" id="PS50893">
    <property type="entry name" value="ABC_TRANSPORTER_2"/>
    <property type="match status" value="1"/>
</dbReference>
<dbReference type="Gene3D" id="3.40.50.300">
    <property type="entry name" value="P-loop containing nucleotide triphosphate hydrolases"/>
    <property type="match status" value="1"/>
</dbReference>
<dbReference type="SMART" id="SM00382">
    <property type="entry name" value="AAA"/>
    <property type="match status" value="1"/>
</dbReference>